<dbReference type="RefSeq" id="WP_259095097.1">
    <property type="nucleotide sequence ID" value="NZ_CP130454.1"/>
</dbReference>
<dbReference type="EMBL" id="JANUCP010000002">
    <property type="protein sequence ID" value="MCS3919019.1"/>
    <property type="molecule type" value="Genomic_DNA"/>
</dbReference>
<feature type="transmembrane region" description="Helical" evidence="1">
    <location>
        <begin position="21"/>
        <end position="39"/>
    </location>
</feature>
<evidence type="ECO:0000313" key="2">
    <source>
        <dbReference type="EMBL" id="MCS3919019.1"/>
    </source>
</evidence>
<dbReference type="Proteomes" id="UP001204798">
    <property type="component" value="Unassembled WGS sequence"/>
</dbReference>
<name>A0ABT2EM45_9BACT</name>
<dbReference type="Pfam" id="PF07963">
    <property type="entry name" value="N_methyl"/>
    <property type="match status" value="1"/>
</dbReference>
<keyword evidence="1" id="KW-1133">Transmembrane helix</keyword>
<accession>A0ABT2EM45</accession>
<keyword evidence="1" id="KW-0812">Transmembrane</keyword>
<dbReference type="SUPFAM" id="SSF54523">
    <property type="entry name" value="Pili subunits"/>
    <property type="match status" value="1"/>
</dbReference>
<dbReference type="InterPro" id="IPR045584">
    <property type="entry name" value="Pilin-like"/>
</dbReference>
<keyword evidence="3" id="KW-1185">Reference proteome</keyword>
<dbReference type="InterPro" id="IPR012902">
    <property type="entry name" value="N_methyl_site"/>
</dbReference>
<dbReference type="NCBIfam" id="TIGR02532">
    <property type="entry name" value="IV_pilin_GFxxxE"/>
    <property type="match status" value="1"/>
</dbReference>
<proteinExistence type="predicted"/>
<evidence type="ECO:0000256" key="1">
    <source>
        <dbReference type="SAM" id="Phobius"/>
    </source>
</evidence>
<sequence>MLREMASEVKSRVTGFTLIELLVVIAIIAILAAILFPVFSRAREKAYQSGCLSNMRQMGLAANMYAQDYDGRWVPTAYWLPDRSGVIWWHMNLVPYIKLGGPETFVCPALGRHFPQTAVRPDTTVQWGGYGVNECWRNPLLERRSPGWYASCGVLCPDGGCHESAFEEPATTIWIFDSGRYRTTAEGVCATWTIVRTLWEPAIAATDWCLPVRGREWCCGPSRCFIHLRHLDGYNITFVDGHAKWTKQSKRCWWTRFADCHVPETVTICYD</sequence>
<reference evidence="2 3" key="1">
    <citation type="submission" date="2022-08" db="EMBL/GenBank/DDBJ databases">
        <title>Bacterial and archaeal communities from various locations to study Microbial Dark Matter (Phase II).</title>
        <authorList>
            <person name="Stepanauskas R."/>
        </authorList>
    </citation>
    <scope>NUCLEOTIDE SEQUENCE [LARGE SCALE GENOMIC DNA]</scope>
    <source>
        <strain evidence="2 3">PD1</strain>
    </source>
</reference>
<keyword evidence="1" id="KW-0472">Membrane</keyword>
<gene>
    <name evidence="2" type="ORF">M2350_001419</name>
</gene>
<organism evidence="2 3">
    <name type="scientific">Candidatus Fervidibacter sacchari</name>
    <dbReference type="NCBI Taxonomy" id="1448929"/>
    <lineage>
        <taxon>Bacteria</taxon>
        <taxon>Candidatus Fervidibacterota</taxon>
        <taxon>Candidatus Fervidibacter</taxon>
    </lineage>
</organism>
<dbReference type="Gene3D" id="3.30.700.10">
    <property type="entry name" value="Glycoprotein, Type 4 Pilin"/>
    <property type="match status" value="1"/>
</dbReference>
<dbReference type="PROSITE" id="PS00409">
    <property type="entry name" value="PROKAR_NTER_METHYL"/>
    <property type="match status" value="1"/>
</dbReference>
<evidence type="ECO:0000313" key="3">
    <source>
        <dbReference type="Proteomes" id="UP001204798"/>
    </source>
</evidence>
<comment type="caution">
    <text evidence="2">The sequence shown here is derived from an EMBL/GenBank/DDBJ whole genome shotgun (WGS) entry which is preliminary data.</text>
</comment>
<protein>
    <submittedName>
        <fullName evidence="2">Prepilin-type N-terminal cleavage/methylation domain-containing protein/prepilin-type processing-associated H-X9-DG protein</fullName>
    </submittedName>
</protein>
<dbReference type="PANTHER" id="PTHR30093">
    <property type="entry name" value="GENERAL SECRETION PATHWAY PROTEIN G"/>
    <property type="match status" value="1"/>
</dbReference>